<evidence type="ECO:0000256" key="5">
    <source>
        <dbReference type="ARBA" id="ARBA00022989"/>
    </source>
</evidence>
<dbReference type="AlphaFoldDB" id="A0A834YCS1"/>
<gene>
    <name evidence="10" type="ORF">HHK36_030563</name>
</gene>
<keyword evidence="11" id="KW-1185">Reference proteome</keyword>
<feature type="transmembrane region" description="Helical" evidence="8">
    <location>
        <begin position="797"/>
        <end position="815"/>
    </location>
</feature>
<dbReference type="Pfam" id="PF03552">
    <property type="entry name" value="Cellulose_synt"/>
    <property type="match status" value="2"/>
</dbReference>
<dbReference type="GO" id="GO:0012505">
    <property type="term" value="C:endomembrane system"/>
    <property type="evidence" value="ECO:0007669"/>
    <property type="project" value="UniProtKB-SubCell"/>
</dbReference>
<dbReference type="OrthoDB" id="1845088at2759"/>
<evidence type="ECO:0000256" key="4">
    <source>
        <dbReference type="ARBA" id="ARBA00022692"/>
    </source>
</evidence>
<feature type="domain" description="Retrovirus-related Pol polyprotein from transposon TNT 1-94-like beta-barrel" evidence="9">
    <location>
        <begin position="324"/>
        <end position="399"/>
    </location>
</feature>
<dbReference type="Pfam" id="PF14223">
    <property type="entry name" value="Retrotran_gag_2"/>
    <property type="match status" value="1"/>
</dbReference>
<keyword evidence="4 8" id="KW-0812">Transmembrane</keyword>
<evidence type="ECO:0000259" key="9">
    <source>
        <dbReference type="Pfam" id="PF22936"/>
    </source>
</evidence>
<feature type="transmembrane region" description="Helical" evidence="8">
    <location>
        <begin position="827"/>
        <end position="844"/>
    </location>
</feature>
<dbReference type="Pfam" id="PF22936">
    <property type="entry name" value="Pol_BBD"/>
    <property type="match status" value="1"/>
</dbReference>
<feature type="compositionally biased region" description="Pro residues" evidence="7">
    <location>
        <begin position="526"/>
        <end position="537"/>
    </location>
</feature>
<feature type="compositionally biased region" description="Polar residues" evidence="7">
    <location>
        <begin position="506"/>
        <end position="516"/>
    </location>
</feature>
<evidence type="ECO:0000256" key="7">
    <source>
        <dbReference type="SAM" id="MobiDB-lite"/>
    </source>
</evidence>
<keyword evidence="6 8" id="KW-0472">Membrane</keyword>
<dbReference type="InterPro" id="IPR054722">
    <property type="entry name" value="PolX-like_BBD"/>
</dbReference>
<protein>
    <recommendedName>
        <fullName evidence="9">Retrovirus-related Pol polyprotein from transposon TNT 1-94-like beta-barrel domain-containing protein</fullName>
    </recommendedName>
</protein>
<feature type="compositionally biased region" description="Low complexity" evidence="7">
    <location>
        <begin position="244"/>
        <end position="256"/>
    </location>
</feature>
<dbReference type="Proteomes" id="UP000655225">
    <property type="component" value="Unassembled WGS sequence"/>
</dbReference>
<evidence type="ECO:0000313" key="11">
    <source>
        <dbReference type="Proteomes" id="UP000655225"/>
    </source>
</evidence>
<evidence type="ECO:0000256" key="3">
    <source>
        <dbReference type="ARBA" id="ARBA00022679"/>
    </source>
</evidence>
<comment type="subcellular location">
    <subcellularLocation>
        <location evidence="1">Endomembrane system</location>
    </subcellularLocation>
</comment>
<feature type="region of interest" description="Disordered" evidence="7">
    <location>
        <begin position="231"/>
        <end position="274"/>
    </location>
</feature>
<dbReference type="GO" id="GO:0016760">
    <property type="term" value="F:cellulose synthase (UDP-forming) activity"/>
    <property type="evidence" value="ECO:0007669"/>
    <property type="project" value="InterPro"/>
</dbReference>
<evidence type="ECO:0000256" key="8">
    <source>
        <dbReference type="SAM" id="Phobius"/>
    </source>
</evidence>
<accession>A0A834YCS1</accession>
<comment type="caution">
    <text evidence="10">The sequence shown here is derived from an EMBL/GenBank/DDBJ whole genome shotgun (WGS) entry which is preliminary data.</text>
</comment>
<evidence type="ECO:0000313" key="10">
    <source>
        <dbReference type="EMBL" id="KAF8377190.1"/>
    </source>
</evidence>
<feature type="transmembrane region" description="Helical" evidence="8">
    <location>
        <begin position="768"/>
        <end position="791"/>
    </location>
</feature>
<dbReference type="OMA" id="CVESSHQ"/>
<dbReference type="EMBL" id="JABCRI010000024">
    <property type="protein sequence ID" value="KAF8377190.1"/>
    <property type="molecule type" value="Genomic_DNA"/>
</dbReference>
<feature type="region of interest" description="Disordered" evidence="7">
    <location>
        <begin position="472"/>
        <end position="539"/>
    </location>
</feature>
<dbReference type="PANTHER" id="PTHR47481:SF31">
    <property type="entry name" value="OS01G0873500 PROTEIN"/>
    <property type="match status" value="1"/>
</dbReference>
<dbReference type="InterPro" id="IPR005150">
    <property type="entry name" value="Cellulose_synth"/>
</dbReference>
<dbReference type="PANTHER" id="PTHR47481">
    <property type="match status" value="1"/>
</dbReference>
<feature type="transmembrane region" description="Helical" evidence="8">
    <location>
        <begin position="726"/>
        <end position="747"/>
    </location>
</feature>
<keyword evidence="2" id="KW-0328">Glycosyltransferase</keyword>
<sequence>MASDSTTSNDHTFLPHPTIQAHSQPVSQKLVGSNYLPWSVQFMVFLRSHDLADLVDGDVSPPPRTLSDGSPNPAYTAWSKKDTCVLSWLLASITEKLVSTVYSMKTSRQVWDALHTRFSSTSRSRIALLKRQLQTITQGHRSCSDFMEEAKGLVDQLAVAGKTTDDQDLISFLLGGLRPTFNPFITSFNFASRDKDLSFDDFQAELLSFETLIDTQTYPATDQHYAFAAHQKGKAPNFPRKPKSQTPLSSSLQQSSYNQNKANPTTRSNQPVNDRPTCQICAKRGHTALDCYHRFDFSFQGRLPPADLAAMAAETNNSYDQHVWYADSGANAHITANTANLTNQESYEGAATVQVGNGSGLVVKHTGNSTLTFDHTSFKLKNVLHCPNASANLLSINQLCLDNDCYFVLTGTDFCVKDNMTGRILLQGLVDNGLYPLAGHKSSSNKLRCLIAKLGIKTSLEHWHNRLGHPANSIAPVSSHTIAPDSPHDQDNTHSLPFSPDHDTISPENPSNSHLDTTPSLHQPSPTLPSPQSPQLPHPDRVIITRSKTGTSKPKEYPGFKMFYTTRHPFYCLTSVLSESEPTCYTQAVAKPEWRQAMGCEFDALMENGTWYEKEEKPSDLVDIDIFREYEEFKVRINGLVAMAQKVLEEGWTMQDGTPWPGNNVRDHPGMIQSRKVKSKTENKKKMKHREASKQIHALENIEEGIEGIDGENAAFVPRRKFGQSLVFIASTLVENGLLKVFAGVFYSTVTSKGGDDGEFSKLYLFKWTSLLIINIIGVMFGISDAINTGYESWGPLFGKLFFAFWVIVHLYPFLKGLMGKQDRLPTIIVVWSILLSSIFSLLWV</sequence>
<keyword evidence="3" id="KW-0808">Transferase</keyword>
<proteinExistence type="predicted"/>
<reference evidence="10 11" key="1">
    <citation type="submission" date="2020-04" db="EMBL/GenBank/DDBJ databases">
        <title>Plant Genome Project.</title>
        <authorList>
            <person name="Zhang R.-G."/>
        </authorList>
    </citation>
    <scope>NUCLEOTIDE SEQUENCE [LARGE SCALE GENOMIC DNA]</scope>
    <source>
        <strain evidence="10">YNK0</strain>
        <tissue evidence="10">Leaf</tissue>
    </source>
</reference>
<feature type="compositionally biased region" description="Polar residues" evidence="7">
    <location>
        <begin position="257"/>
        <end position="272"/>
    </location>
</feature>
<evidence type="ECO:0000256" key="6">
    <source>
        <dbReference type="ARBA" id="ARBA00023136"/>
    </source>
</evidence>
<organism evidence="10 11">
    <name type="scientific">Tetracentron sinense</name>
    <name type="common">Spur-leaf</name>
    <dbReference type="NCBI Taxonomy" id="13715"/>
    <lineage>
        <taxon>Eukaryota</taxon>
        <taxon>Viridiplantae</taxon>
        <taxon>Streptophyta</taxon>
        <taxon>Embryophyta</taxon>
        <taxon>Tracheophyta</taxon>
        <taxon>Spermatophyta</taxon>
        <taxon>Magnoliopsida</taxon>
        <taxon>Trochodendrales</taxon>
        <taxon>Trochodendraceae</taxon>
        <taxon>Tetracentron</taxon>
    </lineage>
</organism>
<evidence type="ECO:0000256" key="2">
    <source>
        <dbReference type="ARBA" id="ARBA00022676"/>
    </source>
</evidence>
<name>A0A834YCS1_TETSI</name>
<dbReference type="GO" id="GO:0030244">
    <property type="term" value="P:cellulose biosynthetic process"/>
    <property type="evidence" value="ECO:0007669"/>
    <property type="project" value="InterPro"/>
</dbReference>
<dbReference type="GO" id="GO:0016020">
    <property type="term" value="C:membrane"/>
    <property type="evidence" value="ECO:0007669"/>
    <property type="project" value="InterPro"/>
</dbReference>
<keyword evidence="5 8" id="KW-1133">Transmembrane helix</keyword>
<evidence type="ECO:0000256" key="1">
    <source>
        <dbReference type="ARBA" id="ARBA00004308"/>
    </source>
</evidence>